<dbReference type="RefSeq" id="WP_344159355.1">
    <property type="nucleotide sequence ID" value="NZ_BAAAPC010000001.1"/>
</dbReference>
<dbReference type="InterPro" id="IPR023214">
    <property type="entry name" value="HAD_sf"/>
</dbReference>
<dbReference type="PANTHER" id="PTHR43344">
    <property type="entry name" value="PHOSPHOSERINE PHOSPHATASE"/>
    <property type="match status" value="1"/>
</dbReference>
<dbReference type="InterPro" id="IPR050582">
    <property type="entry name" value="HAD-like_SerB"/>
</dbReference>
<keyword evidence="3" id="KW-1185">Reference proteome</keyword>
<evidence type="ECO:0008006" key="4">
    <source>
        <dbReference type="Google" id="ProtNLM"/>
    </source>
</evidence>
<dbReference type="Proteomes" id="UP001501585">
    <property type="component" value="Unassembled WGS sequence"/>
</dbReference>
<evidence type="ECO:0000256" key="1">
    <source>
        <dbReference type="ARBA" id="ARBA00009184"/>
    </source>
</evidence>
<reference evidence="2 3" key="1">
    <citation type="journal article" date="2019" name="Int. J. Syst. Evol. Microbiol.">
        <title>The Global Catalogue of Microorganisms (GCM) 10K type strain sequencing project: providing services to taxonomists for standard genome sequencing and annotation.</title>
        <authorList>
            <consortium name="The Broad Institute Genomics Platform"/>
            <consortium name="The Broad Institute Genome Sequencing Center for Infectious Disease"/>
            <person name="Wu L."/>
            <person name="Ma J."/>
        </authorList>
    </citation>
    <scope>NUCLEOTIDE SEQUENCE [LARGE SCALE GENOMIC DNA]</scope>
    <source>
        <strain evidence="2 3">JCM 15313</strain>
    </source>
</reference>
<comment type="caution">
    <text evidence="2">The sequence shown here is derived from an EMBL/GenBank/DDBJ whole genome shotgun (WGS) entry which is preliminary data.</text>
</comment>
<dbReference type="Pfam" id="PF12710">
    <property type="entry name" value="HAD"/>
    <property type="match status" value="1"/>
</dbReference>
<gene>
    <name evidence="2" type="ORF">GCM10009799_01270</name>
</gene>
<dbReference type="InterPro" id="IPR036412">
    <property type="entry name" value="HAD-like_sf"/>
</dbReference>
<evidence type="ECO:0000313" key="3">
    <source>
        <dbReference type="Proteomes" id="UP001501585"/>
    </source>
</evidence>
<name>A0ABN2S457_9ACTN</name>
<protein>
    <recommendedName>
        <fullName evidence="4">Hydrolase</fullName>
    </recommendedName>
</protein>
<dbReference type="EMBL" id="BAAAPC010000001">
    <property type="protein sequence ID" value="GAA1979891.1"/>
    <property type="molecule type" value="Genomic_DNA"/>
</dbReference>
<dbReference type="SUPFAM" id="SSF56784">
    <property type="entry name" value="HAD-like"/>
    <property type="match status" value="1"/>
</dbReference>
<accession>A0ABN2S457</accession>
<dbReference type="NCBIfam" id="TIGR01488">
    <property type="entry name" value="HAD-SF-IB"/>
    <property type="match status" value="1"/>
</dbReference>
<organism evidence="2 3">
    <name type="scientific">Nocardiopsis rhodophaea</name>
    <dbReference type="NCBI Taxonomy" id="280238"/>
    <lineage>
        <taxon>Bacteria</taxon>
        <taxon>Bacillati</taxon>
        <taxon>Actinomycetota</taxon>
        <taxon>Actinomycetes</taxon>
        <taxon>Streptosporangiales</taxon>
        <taxon>Nocardiopsidaceae</taxon>
        <taxon>Nocardiopsis</taxon>
    </lineage>
</organism>
<comment type="similarity">
    <text evidence="1">Belongs to the HAD-like hydrolase superfamily. SerB family.</text>
</comment>
<dbReference type="Gene3D" id="3.40.50.1000">
    <property type="entry name" value="HAD superfamily/HAD-like"/>
    <property type="match status" value="1"/>
</dbReference>
<evidence type="ECO:0000313" key="2">
    <source>
        <dbReference type="EMBL" id="GAA1979891.1"/>
    </source>
</evidence>
<sequence>MSYLHVFDMDGTLLKGTSASLEIARATGSEDELRDLERALASGEIDTRAFAAALPEVWPMLTGDHVAEVFSGGPFLYGIADVCGDIRSRRERSMVITMSPDFYAERLLDFGFDEVVASRFPPLPFTEPPLPENILTPADKPRIVEEARRRAGIARERCVAYGDSMSDAALFRHVAHSVAVNADHHLTGIAGAHYSGGSLVDAYAEGRALLAAA</sequence>
<proteinExistence type="inferred from homology"/>